<proteinExistence type="predicted"/>
<protein>
    <submittedName>
        <fullName evidence="1">Uncharacterized protein</fullName>
    </submittedName>
</protein>
<keyword evidence="2" id="KW-1185">Reference proteome</keyword>
<evidence type="ECO:0000313" key="1">
    <source>
        <dbReference type="EMBL" id="VEL10316.1"/>
    </source>
</evidence>
<organism evidence="1 2">
    <name type="scientific">Protopolystoma xenopodis</name>
    <dbReference type="NCBI Taxonomy" id="117903"/>
    <lineage>
        <taxon>Eukaryota</taxon>
        <taxon>Metazoa</taxon>
        <taxon>Spiralia</taxon>
        <taxon>Lophotrochozoa</taxon>
        <taxon>Platyhelminthes</taxon>
        <taxon>Monogenea</taxon>
        <taxon>Polyopisthocotylea</taxon>
        <taxon>Polystomatidea</taxon>
        <taxon>Polystomatidae</taxon>
        <taxon>Protopolystoma</taxon>
    </lineage>
</organism>
<name>A0A448WF72_9PLAT</name>
<reference evidence="1" key="1">
    <citation type="submission" date="2018-11" db="EMBL/GenBank/DDBJ databases">
        <authorList>
            <consortium name="Pathogen Informatics"/>
        </authorList>
    </citation>
    <scope>NUCLEOTIDE SEQUENCE</scope>
</reference>
<dbReference type="AlphaFoldDB" id="A0A448WF72"/>
<evidence type="ECO:0000313" key="2">
    <source>
        <dbReference type="Proteomes" id="UP000784294"/>
    </source>
</evidence>
<dbReference type="EMBL" id="CAAALY010008656">
    <property type="protein sequence ID" value="VEL10316.1"/>
    <property type="molecule type" value="Genomic_DNA"/>
</dbReference>
<sequence>MRVVHAQAYRREGLRPGVGLSRDVIGRDCGQLWAIVVTDEPIRKKAMSSQRADWRESLVSSLFHALPCSRGPGCPTSREVDLPRLFDELFRLPLLQRLGSGGKTRRHVVKVKLITPAHFSPHFSPPCTLTCPFTCPLTVTPTSPLTCPLACRPILLLVCQP</sequence>
<gene>
    <name evidence="1" type="ORF">PXEA_LOCUS3756</name>
</gene>
<dbReference type="Proteomes" id="UP000784294">
    <property type="component" value="Unassembled WGS sequence"/>
</dbReference>
<comment type="caution">
    <text evidence="1">The sequence shown here is derived from an EMBL/GenBank/DDBJ whole genome shotgun (WGS) entry which is preliminary data.</text>
</comment>
<accession>A0A448WF72</accession>